<dbReference type="PANTHER" id="PTHR36512">
    <property type="entry name" value="D-AMINOPEPTIDASE"/>
    <property type="match status" value="1"/>
</dbReference>
<accession>A0A344PLC1</accession>
<protein>
    <submittedName>
        <fullName evidence="3">Peptidase S58 family protein</fullName>
    </submittedName>
</protein>
<evidence type="ECO:0000313" key="3">
    <source>
        <dbReference type="EMBL" id="AXC50176.1"/>
    </source>
</evidence>
<name>A0A344PLC1_9RHOB</name>
<evidence type="ECO:0000256" key="2">
    <source>
        <dbReference type="SAM" id="SignalP"/>
    </source>
</evidence>
<dbReference type="InterPro" id="IPR016117">
    <property type="entry name" value="ArgJ-like_dom_sf"/>
</dbReference>
<feature type="chain" id="PRO_5016855685" evidence="2">
    <location>
        <begin position="45"/>
        <end position="396"/>
    </location>
</feature>
<reference evidence="4" key="1">
    <citation type="submission" date="2018-07" db="EMBL/GenBank/DDBJ databases">
        <title>Genome sequencing of Paracoccus sp. SC2-6.</title>
        <authorList>
            <person name="Heo J."/>
            <person name="Kim S.-J."/>
            <person name="Kwon S.-W."/>
        </authorList>
    </citation>
    <scope>NUCLEOTIDE SEQUENCE [LARGE SCALE GENOMIC DNA]</scope>
    <source>
        <strain evidence="4">SC2-6</strain>
    </source>
</reference>
<gene>
    <name evidence="3" type="ORF">DRW48_11160</name>
</gene>
<dbReference type="GO" id="GO:0004177">
    <property type="term" value="F:aminopeptidase activity"/>
    <property type="evidence" value="ECO:0007669"/>
    <property type="project" value="TreeGrafter"/>
</dbReference>
<feature type="signal peptide" evidence="2">
    <location>
        <begin position="1"/>
        <end position="44"/>
    </location>
</feature>
<dbReference type="AlphaFoldDB" id="A0A344PLC1"/>
<dbReference type="Gene3D" id="3.60.70.12">
    <property type="entry name" value="L-amino peptidase D-ALA esterase/amidase"/>
    <property type="match status" value="1"/>
</dbReference>
<dbReference type="SUPFAM" id="SSF56266">
    <property type="entry name" value="DmpA/ArgJ-like"/>
    <property type="match status" value="1"/>
</dbReference>
<dbReference type="OrthoDB" id="9808347at2"/>
<dbReference type="KEGG" id="pars:DRW48_11160"/>
<proteinExistence type="inferred from homology"/>
<dbReference type="PANTHER" id="PTHR36512:SF3">
    <property type="entry name" value="BLR5678 PROTEIN"/>
    <property type="match status" value="1"/>
</dbReference>
<dbReference type="Proteomes" id="UP000252023">
    <property type="component" value="Chromosome"/>
</dbReference>
<organism evidence="3 4">
    <name type="scientific">Paracoccus suum</name>
    <dbReference type="NCBI Taxonomy" id="2259340"/>
    <lineage>
        <taxon>Bacteria</taxon>
        <taxon>Pseudomonadati</taxon>
        <taxon>Pseudomonadota</taxon>
        <taxon>Alphaproteobacteria</taxon>
        <taxon>Rhodobacterales</taxon>
        <taxon>Paracoccaceae</taxon>
        <taxon>Paracoccus</taxon>
    </lineage>
</organism>
<dbReference type="Pfam" id="PF03576">
    <property type="entry name" value="Peptidase_S58"/>
    <property type="match status" value="1"/>
</dbReference>
<dbReference type="EMBL" id="CP030918">
    <property type="protein sequence ID" value="AXC50176.1"/>
    <property type="molecule type" value="Genomic_DNA"/>
</dbReference>
<keyword evidence="4" id="KW-1185">Reference proteome</keyword>
<sequence>MLDSVKSRQTDSRSRRRMRCSLGVGTAIALLAAQIGAGPASAQAATEAPRFDKHGTNNAITDVPGILVGQVTRNDPPFLTGVTAVYAPDGAVGGAIVPGGWPGSINVEVLQPGKNDQESHVMFLTGGSYFGLGSFSGIMRWLEEHGVGMNVGTDPLHVDPLVSGAVVFDLLRGGDFKARPDADFGYQAMENAKSGPVEQGNVGAGTGTRSGGKSLPLKGGIGTASVELDNGIIVGAITAVNAVGTPVDFSDCSLRAVDLAIGDEFGAYKSPSREECDAALEKAKIDAETGKPHANTTIGVLATNAKLDKEQVKQLAEAVSRGHGRAIDPIHLISDGDSYFTLATGEVTADDAQIQQIYAAAENAFARAIVHATLKATSVGEFVSYCDTFPSACGAQ</sequence>
<keyword evidence="2" id="KW-0732">Signal</keyword>
<comment type="similarity">
    <text evidence="1">Belongs to the peptidase S58 family.</text>
</comment>
<evidence type="ECO:0000313" key="4">
    <source>
        <dbReference type="Proteomes" id="UP000252023"/>
    </source>
</evidence>
<evidence type="ECO:0000256" key="1">
    <source>
        <dbReference type="ARBA" id="ARBA00007068"/>
    </source>
</evidence>
<dbReference type="InterPro" id="IPR005321">
    <property type="entry name" value="Peptidase_S58_DmpA"/>
</dbReference>
<dbReference type="CDD" id="cd02252">
    <property type="entry name" value="nylC_like"/>
    <property type="match status" value="1"/>
</dbReference>